<accession>A0AAF0IEW5</accession>
<protein>
    <submittedName>
        <fullName evidence="2">Cytidylyltransferase</fullName>
        <ecNumber evidence="2">2.7.7.1</ecNumber>
    </submittedName>
</protein>
<keyword evidence="3" id="KW-1185">Reference proteome</keyword>
<dbReference type="Gene3D" id="3.40.50.620">
    <property type="entry name" value="HUPs"/>
    <property type="match status" value="1"/>
</dbReference>
<proteinExistence type="predicted"/>
<evidence type="ECO:0000313" key="2">
    <source>
        <dbReference type="EMBL" id="WEW55450.1"/>
    </source>
</evidence>
<name>A0AAF0IEW5_9EURO</name>
<dbReference type="PANTHER" id="PTHR31285">
    <property type="entry name" value="NICOTINAMIDE MONONUCLEOTIDE ADENYLYLTRANSFERASE"/>
    <property type="match status" value="1"/>
</dbReference>
<dbReference type="Proteomes" id="UP001219355">
    <property type="component" value="Chromosome 1"/>
</dbReference>
<dbReference type="Pfam" id="PF01467">
    <property type="entry name" value="CTP_transf_like"/>
    <property type="match status" value="1"/>
</dbReference>
<dbReference type="AlphaFoldDB" id="A0AAF0IEW5"/>
<organism evidence="2 3">
    <name type="scientific">Emydomyces testavorans</name>
    <dbReference type="NCBI Taxonomy" id="2070801"/>
    <lineage>
        <taxon>Eukaryota</taxon>
        <taxon>Fungi</taxon>
        <taxon>Dikarya</taxon>
        <taxon>Ascomycota</taxon>
        <taxon>Pezizomycotina</taxon>
        <taxon>Eurotiomycetes</taxon>
        <taxon>Eurotiomycetidae</taxon>
        <taxon>Onygenales</taxon>
        <taxon>Nannizziopsiaceae</taxon>
        <taxon>Emydomyces</taxon>
    </lineage>
</organism>
<gene>
    <name evidence="2" type="ORF">PRK78_000881</name>
</gene>
<keyword evidence="2" id="KW-0808">Transferase</keyword>
<dbReference type="InterPro" id="IPR004821">
    <property type="entry name" value="Cyt_trans-like"/>
</dbReference>
<sequence length="300" mass="33631">MSGTTTPTNPHQHLRQRYQVALHEFTASQKTFEVFDTISPPDTTCSKPAILYVLDSSFNPPTRAHLHIAKSAILDSHHSDLSTIRLLLLLSTQNADKPSKPAPFEDRLAMMNQFAQDVQDDIVCDTPSATDFNNHIPAQAIPPVDICVTKLPYFVDKAAAISSSGAYPADLEQVHLTGYDTLVRIFDPKYYPPEHTLAPLAPFLEKHRLRVTLRPDDAWGDGKEQGRFVANLARGMMEKIGGRREWAGRIELAEEVKKDEEVISSTKARQEAREGNKDALELLLSYRVLKWVVAEGLYRT</sequence>
<dbReference type="SUPFAM" id="SSF52374">
    <property type="entry name" value="Nucleotidylyl transferase"/>
    <property type="match status" value="1"/>
</dbReference>
<dbReference type="PANTHER" id="PTHR31285:SF0">
    <property type="entry name" value="NICOTINAMIDE MONONUCLEOTIDE ADENYLYLTRANSFERASE"/>
    <property type="match status" value="1"/>
</dbReference>
<dbReference type="GO" id="GO:0005634">
    <property type="term" value="C:nucleus"/>
    <property type="evidence" value="ECO:0007669"/>
    <property type="project" value="TreeGrafter"/>
</dbReference>
<evidence type="ECO:0000259" key="1">
    <source>
        <dbReference type="Pfam" id="PF01467"/>
    </source>
</evidence>
<dbReference type="InterPro" id="IPR014729">
    <property type="entry name" value="Rossmann-like_a/b/a_fold"/>
</dbReference>
<reference evidence="2" key="1">
    <citation type="submission" date="2023-03" db="EMBL/GenBank/DDBJ databases">
        <title>Emydomyces testavorans Genome Sequence.</title>
        <authorList>
            <person name="Hoyer L."/>
        </authorList>
    </citation>
    <scope>NUCLEOTIDE SEQUENCE</scope>
    <source>
        <strain evidence="2">16-2883</strain>
    </source>
</reference>
<feature type="domain" description="Cytidyltransferase-like" evidence="1">
    <location>
        <begin position="55"/>
        <end position="120"/>
    </location>
</feature>
<dbReference type="EMBL" id="CP120627">
    <property type="protein sequence ID" value="WEW55450.1"/>
    <property type="molecule type" value="Genomic_DNA"/>
</dbReference>
<dbReference type="GO" id="GO:0005737">
    <property type="term" value="C:cytoplasm"/>
    <property type="evidence" value="ECO:0007669"/>
    <property type="project" value="TreeGrafter"/>
</dbReference>
<dbReference type="GO" id="GO:0016887">
    <property type="term" value="F:ATP hydrolysis activity"/>
    <property type="evidence" value="ECO:0007669"/>
    <property type="project" value="TreeGrafter"/>
</dbReference>
<evidence type="ECO:0000313" key="3">
    <source>
        <dbReference type="Proteomes" id="UP001219355"/>
    </source>
</evidence>
<dbReference type="EC" id="2.7.7.1" evidence="2"/>
<keyword evidence="2" id="KW-0548">Nucleotidyltransferase</keyword>
<dbReference type="GO" id="GO:0000309">
    <property type="term" value="F:nicotinamide-nucleotide adenylyltransferase activity"/>
    <property type="evidence" value="ECO:0007669"/>
    <property type="project" value="UniProtKB-EC"/>
</dbReference>